<dbReference type="InParanoid" id="A0A1X7U946"/>
<feature type="transmembrane region" description="Helical" evidence="1">
    <location>
        <begin position="564"/>
        <end position="595"/>
    </location>
</feature>
<keyword evidence="1" id="KW-0472">Membrane</keyword>
<organism evidence="2">
    <name type="scientific">Amphimedon queenslandica</name>
    <name type="common">Sponge</name>
    <dbReference type="NCBI Taxonomy" id="400682"/>
    <lineage>
        <taxon>Eukaryota</taxon>
        <taxon>Metazoa</taxon>
        <taxon>Porifera</taxon>
        <taxon>Demospongiae</taxon>
        <taxon>Heteroscleromorpha</taxon>
        <taxon>Haplosclerida</taxon>
        <taxon>Niphatidae</taxon>
        <taxon>Amphimedon</taxon>
    </lineage>
</organism>
<keyword evidence="1" id="KW-1133">Transmembrane helix</keyword>
<sequence length="711" mass="78875">MLIRIARQNGIGAAYISNSIVGIFNERDFNSFQYLLQHLEAFDFFLLVLLRSVEEDLSSLEFESIFLYRSRVSSINPTSLLQTTLYSNAQCLSDVEECTERFMELPLVSKRAGQIGTKVAVNGPLDNEIRILRGFPFNCPTNITSLILGIDVRVATGIRTRFPSVQLFRISNNSNNMYSVVAESERIIYYSTSNVSTSGVFEYPLDPPISVQNGDNLAISQPDENESIVVVHYIGNMPWVTVEFPFGTTSYTTPVNSSLNDQLVLVHPIITDTHCVMSTVNETAFRSYSLLINEVSPLMMQRQIIYPEIEFYCNGSITKWIYGATINDSNTQQPELQIWRQTSPSNYIKVGSSSITMSNSTIHGSNVFEFIPKSPLSFQEGDIFGVFNPPNTQVNLHEQEGNGPLNLIQTTNLYSAPSTFTSQHTTVKMNFPLVTVEIQVDTTVTSLYVTSSKIQDEASFSSVPVTFSSVYFTTQSVIQSVSIASAFSTAMSTESINIQSTQNPMSFTQSLNSQTSVTSVSHTSSIRRPISQSDSVSISSTSGTLISSSVSITGSSTSNPQESLLPAIAGGLVGIIVLLLLLLALCAIVVIVMMFRSKKKKNVALGNNQMEAQYEEVGPRNELSFHNELYHSVESQGPFEVPSQYSKLNFTASSDTNQSNDNVPFYTDISQSNFDDQINTMKNLAYREVNYDEDCDMIDNPLYESEKKQMN</sequence>
<keyword evidence="1" id="KW-0812">Transmembrane</keyword>
<reference evidence="2" key="1">
    <citation type="submission" date="2017-05" db="UniProtKB">
        <authorList>
            <consortium name="EnsemblMetazoa"/>
        </authorList>
    </citation>
    <scope>IDENTIFICATION</scope>
</reference>
<dbReference type="EnsemblMetazoa" id="Aqu2.1.24014_001">
    <property type="protein sequence ID" value="Aqu2.1.24014_001"/>
    <property type="gene ID" value="Aqu2.1.24014"/>
</dbReference>
<name>A0A1X7U946_AMPQE</name>
<dbReference type="AlphaFoldDB" id="A0A1X7U946"/>
<accession>A0A1X7U946</accession>
<evidence type="ECO:0000256" key="1">
    <source>
        <dbReference type="SAM" id="Phobius"/>
    </source>
</evidence>
<protein>
    <submittedName>
        <fullName evidence="2">Uncharacterized protein</fullName>
    </submittedName>
</protein>
<evidence type="ECO:0000313" key="2">
    <source>
        <dbReference type="EnsemblMetazoa" id="Aqu2.1.24014_001"/>
    </source>
</evidence>
<proteinExistence type="predicted"/>